<evidence type="ECO:0000313" key="8">
    <source>
        <dbReference type="EMBL" id="QDT42156.1"/>
    </source>
</evidence>
<dbReference type="Pfam" id="PF00072">
    <property type="entry name" value="Response_reg"/>
    <property type="match status" value="1"/>
</dbReference>
<keyword evidence="5" id="KW-0804">Transcription</keyword>
<evidence type="ECO:0000256" key="2">
    <source>
        <dbReference type="ARBA" id="ARBA00023012"/>
    </source>
</evidence>
<sequence>MSSEISLKNSKILIADDNHQNCELLDAYLLDEGYETFMAYDGKETLDKVAEIEPDLILLDIMMPKLSGYEVCTQLKQNEETRDIPILIITALNEMGDIEKSVQAGCDDFLTKPVNRIELTTRVRSLLRVRHLTNERDRLLAYLAEVEGTTKSTSSEA</sequence>
<proteinExistence type="predicted"/>
<dbReference type="KEGG" id="gaz:Pan241w_22370"/>
<evidence type="ECO:0000313" key="9">
    <source>
        <dbReference type="Proteomes" id="UP000317171"/>
    </source>
</evidence>
<reference evidence="8 9" key="1">
    <citation type="submission" date="2019-02" db="EMBL/GenBank/DDBJ databases">
        <title>Deep-cultivation of Planctomycetes and their phenomic and genomic characterization uncovers novel biology.</title>
        <authorList>
            <person name="Wiegand S."/>
            <person name="Jogler M."/>
            <person name="Boedeker C."/>
            <person name="Pinto D."/>
            <person name="Vollmers J."/>
            <person name="Rivas-Marin E."/>
            <person name="Kohn T."/>
            <person name="Peeters S.H."/>
            <person name="Heuer A."/>
            <person name="Rast P."/>
            <person name="Oberbeckmann S."/>
            <person name="Bunk B."/>
            <person name="Jeske O."/>
            <person name="Meyerdierks A."/>
            <person name="Storesund J.E."/>
            <person name="Kallscheuer N."/>
            <person name="Luecker S."/>
            <person name="Lage O.M."/>
            <person name="Pohl T."/>
            <person name="Merkel B.J."/>
            <person name="Hornburger P."/>
            <person name="Mueller R.-W."/>
            <person name="Bruemmer F."/>
            <person name="Labrenz M."/>
            <person name="Spormann A.M."/>
            <person name="Op den Camp H."/>
            <person name="Overmann J."/>
            <person name="Amann R."/>
            <person name="Jetten M.S.M."/>
            <person name="Mascher T."/>
            <person name="Medema M.H."/>
            <person name="Devos D.P."/>
            <person name="Kaster A.-K."/>
            <person name="Ovreas L."/>
            <person name="Rohde M."/>
            <person name="Galperin M.Y."/>
            <person name="Jogler C."/>
        </authorList>
    </citation>
    <scope>NUCLEOTIDE SEQUENCE [LARGE SCALE GENOMIC DNA]</scope>
    <source>
        <strain evidence="8 9">Pan241w</strain>
    </source>
</reference>
<organism evidence="8 9">
    <name type="scientific">Gimesia alba</name>
    <dbReference type="NCBI Taxonomy" id="2527973"/>
    <lineage>
        <taxon>Bacteria</taxon>
        <taxon>Pseudomonadati</taxon>
        <taxon>Planctomycetota</taxon>
        <taxon>Planctomycetia</taxon>
        <taxon>Planctomycetales</taxon>
        <taxon>Planctomycetaceae</taxon>
        <taxon>Gimesia</taxon>
    </lineage>
</organism>
<dbReference type="Proteomes" id="UP000317171">
    <property type="component" value="Chromosome"/>
</dbReference>
<dbReference type="GO" id="GO:0000160">
    <property type="term" value="P:phosphorelay signal transduction system"/>
    <property type="evidence" value="ECO:0007669"/>
    <property type="project" value="UniProtKB-KW"/>
</dbReference>
<keyword evidence="9" id="KW-1185">Reference proteome</keyword>
<dbReference type="SMART" id="SM00448">
    <property type="entry name" value="REC"/>
    <property type="match status" value="1"/>
</dbReference>
<dbReference type="InterPro" id="IPR001789">
    <property type="entry name" value="Sig_transdc_resp-reg_receiver"/>
</dbReference>
<name>A0A517RE67_9PLAN</name>
<dbReference type="AlphaFoldDB" id="A0A517RE67"/>
<dbReference type="FunFam" id="3.40.50.2300:FF:000001">
    <property type="entry name" value="DNA-binding response regulator PhoB"/>
    <property type="match status" value="1"/>
</dbReference>
<dbReference type="PANTHER" id="PTHR44591">
    <property type="entry name" value="STRESS RESPONSE REGULATOR PROTEIN 1"/>
    <property type="match status" value="1"/>
</dbReference>
<feature type="domain" description="Response regulatory" evidence="7">
    <location>
        <begin position="11"/>
        <end position="127"/>
    </location>
</feature>
<keyword evidence="3" id="KW-0805">Transcription regulation</keyword>
<dbReference type="PANTHER" id="PTHR44591:SF3">
    <property type="entry name" value="RESPONSE REGULATORY DOMAIN-CONTAINING PROTEIN"/>
    <property type="match status" value="1"/>
</dbReference>
<gene>
    <name evidence="8" type="primary">pleD</name>
    <name evidence="8" type="ORF">Pan241w_22370</name>
</gene>
<keyword evidence="4" id="KW-0238">DNA-binding</keyword>
<evidence type="ECO:0000256" key="3">
    <source>
        <dbReference type="ARBA" id="ARBA00023015"/>
    </source>
</evidence>
<keyword evidence="2" id="KW-0902">Two-component regulatory system</keyword>
<accession>A0A517RE67</accession>
<dbReference type="SUPFAM" id="SSF52172">
    <property type="entry name" value="CheY-like"/>
    <property type="match status" value="1"/>
</dbReference>
<evidence type="ECO:0000256" key="6">
    <source>
        <dbReference type="PROSITE-ProRule" id="PRU00169"/>
    </source>
</evidence>
<evidence type="ECO:0000256" key="4">
    <source>
        <dbReference type="ARBA" id="ARBA00023125"/>
    </source>
</evidence>
<dbReference type="PROSITE" id="PS50110">
    <property type="entry name" value="RESPONSE_REGULATORY"/>
    <property type="match status" value="1"/>
</dbReference>
<dbReference type="InterPro" id="IPR011006">
    <property type="entry name" value="CheY-like_superfamily"/>
</dbReference>
<protein>
    <submittedName>
        <fullName evidence="8">Response regulator PleD</fullName>
    </submittedName>
</protein>
<evidence type="ECO:0000259" key="7">
    <source>
        <dbReference type="PROSITE" id="PS50110"/>
    </source>
</evidence>
<dbReference type="GO" id="GO:0003677">
    <property type="term" value="F:DNA binding"/>
    <property type="evidence" value="ECO:0007669"/>
    <property type="project" value="UniProtKB-KW"/>
</dbReference>
<dbReference type="Gene3D" id="3.40.50.2300">
    <property type="match status" value="1"/>
</dbReference>
<dbReference type="RefSeq" id="WP_145214910.1">
    <property type="nucleotide sequence ID" value="NZ_CP036269.1"/>
</dbReference>
<evidence type="ECO:0000256" key="1">
    <source>
        <dbReference type="ARBA" id="ARBA00022553"/>
    </source>
</evidence>
<feature type="modified residue" description="4-aspartylphosphate" evidence="6">
    <location>
        <position position="60"/>
    </location>
</feature>
<dbReference type="InterPro" id="IPR050595">
    <property type="entry name" value="Bact_response_regulator"/>
</dbReference>
<dbReference type="EMBL" id="CP036269">
    <property type="protein sequence ID" value="QDT42156.1"/>
    <property type="molecule type" value="Genomic_DNA"/>
</dbReference>
<keyword evidence="1 6" id="KW-0597">Phosphoprotein</keyword>
<evidence type="ECO:0000256" key="5">
    <source>
        <dbReference type="ARBA" id="ARBA00023163"/>
    </source>
</evidence>
<dbReference type="OrthoDB" id="9800897at2"/>